<protein>
    <submittedName>
        <fullName evidence="2">Uncharacterized protein</fullName>
    </submittedName>
</protein>
<dbReference type="EMBL" id="WKFB01000324">
    <property type="protein sequence ID" value="KAF6726603.1"/>
    <property type="molecule type" value="Genomic_DNA"/>
</dbReference>
<sequence>MRRRASAGAPSEPGAVVGKGRDSIPAAANVKSQRPDVSSHLRYAPLSSPTLTIMDHHGRLDHPVSQTEGNISKNTQSKQYIITAKCTQLCHRLPMSFFPRKSCFFFFFLETHVDMTFGWENRIFYKCVSSICYRSTYLLYFSTNFLSTETKLHKKAVEDRRQPHTGSSTCFSGSCFPGLYPAPGRFGGPHINWHPGVVGPIVELSAELERVCVVFLLKDADGLSLHPFTLIESA</sequence>
<evidence type="ECO:0000256" key="1">
    <source>
        <dbReference type="SAM" id="MobiDB-lite"/>
    </source>
</evidence>
<evidence type="ECO:0000313" key="2">
    <source>
        <dbReference type="EMBL" id="KAF6726603.1"/>
    </source>
</evidence>
<dbReference type="AlphaFoldDB" id="A0A834CDI6"/>
<proteinExistence type="predicted"/>
<evidence type="ECO:0000313" key="3">
    <source>
        <dbReference type="Proteomes" id="UP000646548"/>
    </source>
</evidence>
<dbReference type="Proteomes" id="UP000646548">
    <property type="component" value="Unassembled WGS sequence"/>
</dbReference>
<feature type="region of interest" description="Disordered" evidence="1">
    <location>
        <begin position="1"/>
        <end position="38"/>
    </location>
</feature>
<gene>
    <name evidence="2" type="ORF">FQA47_006065</name>
</gene>
<reference evidence="2" key="1">
    <citation type="journal article" name="BMC Genomics">
        <title>Long-read sequencing and de novo genome assembly of marine medaka (Oryzias melastigma).</title>
        <authorList>
            <person name="Liang P."/>
            <person name="Saqib H.S.A."/>
            <person name="Ni X."/>
            <person name="Shen Y."/>
        </authorList>
    </citation>
    <scope>NUCLEOTIDE SEQUENCE</scope>
    <source>
        <strain evidence="2">Bigg-433</strain>
    </source>
</reference>
<organism evidence="2 3">
    <name type="scientific">Oryzias melastigma</name>
    <name type="common">Marine medaka</name>
    <dbReference type="NCBI Taxonomy" id="30732"/>
    <lineage>
        <taxon>Eukaryota</taxon>
        <taxon>Metazoa</taxon>
        <taxon>Chordata</taxon>
        <taxon>Craniata</taxon>
        <taxon>Vertebrata</taxon>
        <taxon>Euteleostomi</taxon>
        <taxon>Actinopterygii</taxon>
        <taxon>Neopterygii</taxon>
        <taxon>Teleostei</taxon>
        <taxon>Neoteleostei</taxon>
        <taxon>Acanthomorphata</taxon>
        <taxon>Ovalentaria</taxon>
        <taxon>Atherinomorphae</taxon>
        <taxon>Beloniformes</taxon>
        <taxon>Adrianichthyidae</taxon>
        <taxon>Oryziinae</taxon>
        <taxon>Oryzias</taxon>
    </lineage>
</organism>
<accession>A0A834CDI6</accession>
<name>A0A834CDI6_ORYME</name>
<comment type="caution">
    <text evidence="2">The sequence shown here is derived from an EMBL/GenBank/DDBJ whole genome shotgun (WGS) entry which is preliminary data.</text>
</comment>